<dbReference type="RefSeq" id="WP_125233394.1">
    <property type="nucleotide sequence ID" value="NZ_QHJW02000002.1"/>
</dbReference>
<dbReference type="EMBL" id="QHJW02000002">
    <property type="protein sequence ID" value="RRO12090.1"/>
    <property type="molecule type" value="Genomic_DNA"/>
</dbReference>
<accession>A0A3R8Q397</accession>
<proteinExistence type="predicted"/>
<reference evidence="1" key="1">
    <citation type="submission" date="2018-11" db="EMBL/GenBank/DDBJ databases">
        <title>Draft genome sequences of proposed Pectobacterium aquaticum sp. nov. isolated in France from fresh water.</title>
        <authorList>
            <person name="Pedron J."/>
            <person name="Barny M.A."/>
        </authorList>
    </citation>
    <scope>NUCLEOTIDE SEQUENCE [LARGE SCALE GENOMIC DNA]</scope>
    <source>
        <strain evidence="1">A35-S23-M15</strain>
    </source>
</reference>
<organism evidence="1 2">
    <name type="scientific">Pectobacterium aquaticum</name>
    <dbReference type="NCBI Taxonomy" id="2204145"/>
    <lineage>
        <taxon>Bacteria</taxon>
        <taxon>Pseudomonadati</taxon>
        <taxon>Pseudomonadota</taxon>
        <taxon>Gammaproteobacteria</taxon>
        <taxon>Enterobacterales</taxon>
        <taxon>Pectobacteriaceae</taxon>
        <taxon>Pectobacterium</taxon>
    </lineage>
</organism>
<keyword evidence="2" id="KW-1185">Reference proteome</keyword>
<evidence type="ECO:0000313" key="2">
    <source>
        <dbReference type="Proteomes" id="UP000256817"/>
    </source>
</evidence>
<sequence length="132" mass="14504">MTQENHDLSAQSNTRECAVAKEQGAMAGAKHFTTDGYLFLEMLSATSDAVIIRFDCIAAVVDAGKAGSEVHLLSGDKILVKHYAIHLMEYIKQAFEDVRNKLPERKGILPQVIISTISKKNKAELSGLKYPI</sequence>
<dbReference type="Proteomes" id="UP000256817">
    <property type="component" value="Unassembled WGS sequence"/>
</dbReference>
<comment type="caution">
    <text evidence="1">The sequence shown here is derived from an EMBL/GenBank/DDBJ whole genome shotgun (WGS) entry which is preliminary data.</text>
</comment>
<evidence type="ECO:0000313" key="1">
    <source>
        <dbReference type="EMBL" id="RRO12090.1"/>
    </source>
</evidence>
<gene>
    <name evidence="1" type="ORF">DMB85_001375</name>
</gene>
<name>A0A3R8Q397_9GAMM</name>
<protein>
    <submittedName>
        <fullName evidence="1">Uncharacterized protein</fullName>
    </submittedName>
</protein>